<dbReference type="STRING" id="747365.Thena_1737"/>
<dbReference type="AlphaFoldDB" id="M1E9I6"/>
<proteinExistence type="predicted"/>
<gene>
    <name evidence="2" type="ORF">Thena_1737</name>
</gene>
<sequence>MPREDKQKILKFLKIINLEKGINTKENLINIFGSRGSLENILRKIRKIRLESEKAPFILQKSKKYLYVPNSALDEYLTVLMSGQVKKIEAIRYAKIIEFLKKKKLTIEDITEGLNNVTSHTKNCPIEIRTTRNYLNLLVKDGFIEKLKSNRLVLYNLKKGIDSLDENILIKLYLFLDFFTKTGISITRSLIIKYIIEKRINNKKLKKLKETINYKHSRIVRLFDDLILLYLLEILQSKKIYELELALYSKSKSSGIKNIKVMPFCLIFDYRLARWYLIASGPTKKILIDSILDIKKVNVSKTLSNDEFNKRFNAIKKTWLVEEDSVEKEVELKFYFENTSNSENFILKRVTKEIENPDIKFIDNNTFILKTSVRELKEIKPWIRSFGSSIEVLKPEKLQNEIVKEFQFLESVYSSILKKTKHDIQNI</sequence>
<dbReference type="RefSeq" id="WP_013757064.1">
    <property type="nucleotide sequence ID" value="NC_015499.1"/>
</dbReference>
<evidence type="ECO:0000259" key="1">
    <source>
        <dbReference type="Pfam" id="PF25583"/>
    </source>
</evidence>
<name>M1E9I6_9BACT</name>
<dbReference type="EMBL" id="CP002690">
    <property type="protein sequence ID" value="AEE15344.1"/>
    <property type="molecule type" value="Genomic_DNA"/>
</dbReference>
<accession>M1E9I6</accession>
<feature type="domain" description="WCX" evidence="1">
    <location>
        <begin position="359"/>
        <end position="405"/>
    </location>
</feature>
<dbReference type="eggNOG" id="COG2378">
    <property type="taxonomic scope" value="Bacteria"/>
</dbReference>
<evidence type="ECO:0000313" key="2">
    <source>
        <dbReference type="EMBL" id="AEE15344.1"/>
    </source>
</evidence>
<dbReference type="Proteomes" id="UP000011765">
    <property type="component" value="Chromosome"/>
</dbReference>
<protein>
    <recommendedName>
        <fullName evidence="1">WCX domain-containing protein</fullName>
    </recommendedName>
</protein>
<evidence type="ECO:0000313" key="3">
    <source>
        <dbReference type="Proteomes" id="UP000011765"/>
    </source>
</evidence>
<dbReference type="InterPro" id="IPR057727">
    <property type="entry name" value="WCX_dom"/>
</dbReference>
<dbReference type="HOGENOM" id="CLU_622332_0_0_9"/>
<organism evidence="2 3">
    <name type="scientific">Thermodesulfobium narugense DSM 14796</name>
    <dbReference type="NCBI Taxonomy" id="747365"/>
    <lineage>
        <taxon>Bacteria</taxon>
        <taxon>Pseudomonadati</taxon>
        <taxon>Thermodesulfobiota</taxon>
        <taxon>Thermodesulfobiia</taxon>
        <taxon>Thermodesulfobiales</taxon>
        <taxon>Thermodesulfobiaceae</taxon>
        <taxon>Thermodesulfobium</taxon>
    </lineage>
</organism>
<reference evidence="2 3" key="1">
    <citation type="submission" date="2011-04" db="EMBL/GenBank/DDBJ databases">
        <title>The complete genome of Thermodesulfobium narugense DSM 14796.</title>
        <authorList>
            <consortium name="US DOE Joint Genome Institute (JGI-PGF)"/>
            <person name="Lucas S."/>
            <person name="Han J."/>
            <person name="Lapidus A."/>
            <person name="Bruce D."/>
            <person name="Goodwin L."/>
            <person name="Pitluck S."/>
            <person name="Peters L."/>
            <person name="Kyrpides N."/>
            <person name="Mavromatis K."/>
            <person name="Pagani I."/>
            <person name="Ivanova N."/>
            <person name="Ovchinnikova G."/>
            <person name="Zhang X."/>
            <person name="Saunders L."/>
            <person name="Detter J.C."/>
            <person name="Tapia R."/>
            <person name="Han C."/>
            <person name="Land M."/>
            <person name="Hauser L."/>
            <person name="Markowitz V."/>
            <person name="Cheng J.-F."/>
            <person name="Hugenholtz P."/>
            <person name="Woyke T."/>
            <person name="Wu D."/>
            <person name="Spring S."/>
            <person name="Schroeder M."/>
            <person name="Brambilla E."/>
            <person name="Klenk H.-P."/>
            <person name="Eisen J.A."/>
        </authorList>
    </citation>
    <scope>NUCLEOTIDE SEQUENCE [LARGE SCALE GENOMIC DNA]</scope>
    <source>
        <strain evidence="2 3">DSM 14796</strain>
    </source>
</reference>
<dbReference type="KEGG" id="tnr:Thena_1737"/>
<dbReference type="Pfam" id="PF25583">
    <property type="entry name" value="WCX"/>
    <property type="match status" value="1"/>
</dbReference>
<keyword evidence="3" id="KW-1185">Reference proteome</keyword>
<dbReference type="OrthoDB" id="9814277at2"/>